<protein>
    <submittedName>
        <fullName evidence="2">PucR C-terminal helix-turn-helix domain-containing protein</fullName>
    </submittedName>
</protein>
<proteinExistence type="predicted"/>
<dbReference type="EMBL" id="FNKB01000001">
    <property type="protein sequence ID" value="SDQ16581.1"/>
    <property type="molecule type" value="Genomic_DNA"/>
</dbReference>
<dbReference type="AlphaFoldDB" id="A0A1H0YNQ7"/>
<dbReference type="InterPro" id="IPR025736">
    <property type="entry name" value="PucR_C-HTH_dom"/>
</dbReference>
<dbReference type="PANTHER" id="PTHR33744:SF17">
    <property type="entry name" value="CONSERVED PROTEIN"/>
    <property type="match status" value="1"/>
</dbReference>
<dbReference type="Proteomes" id="UP000182690">
    <property type="component" value="Unassembled WGS sequence"/>
</dbReference>
<organism evidence="2 3">
    <name type="scientific">Leucobacter chromiiresistens</name>
    <dbReference type="NCBI Taxonomy" id="1079994"/>
    <lineage>
        <taxon>Bacteria</taxon>
        <taxon>Bacillati</taxon>
        <taxon>Actinomycetota</taxon>
        <taxon>Actinomycetes</taxon>
        <taxon>Micrococcales</taxon>
        <taxon>Microbacteriaceae</taxon>
        <taxon>Leucobacter</taxon>
    </lineage>
</organism>
<dbReference type="InterPro" id="IPR042070">
    <property type="entry name" value="PucR_C-HTH_sf"/>
</dbReference>
<evidence type="ECO:0000259" key="1">
    <source>
        <dbReference type="Pfam" id="PF13556"/>
    </source>
</evidence>
<evidence type="ECO:0000313" key="3">
    <source>
        <dbReference type="Proteomes" id="UP000182690"/>
    </source>
</evidence>
<reference evidence="2 3" key="1">
    <citation type="submission" date="2016-10" db="EMBL/GenBank/DDBJ databases">
        <authorList>
            <person name="de Groot N.N."/>
        </authorList>
    </citation>
    <scope>NUCLEOTIDE SEQUENCE [LARGE SCALE GENOMIC DNA]</scope>
    <source>
        <strain evidence="2 3">DSM 22788</strain>
    </source>
</reference>
<dbReference type="PANTHER" id="PTHR33744">
    <property type="entry name" value="CARBOHYDRATE DIACID REGULATOR"/>
    <property type="match status" value="1"/>
</dbReference>
<feature type="domain" description="PucR C-terminal helix-turn-helix" evidence="1">
    <location>
        <begin position="489"/>
        <end position="547"/>
    </location>
</feature>
<gene>
    <name evidence="2" type="ORF">SAMN04488565_1033</name>
</gene>
<dbReference type="STRING" id="1079994.SAMN04488565_1033"/>
<dbReference type="Pfam" id="PF13556">
    <property type="entry name" value="HTH_30"/>
    <property type="match status" value="1"/>
</dbReference>
<sequence length="557" mass="60963">MSRLGFETAESFVVLAYIWSVDTQISPIPVSDGVPLAELLALFEPGIATPLGARDLQHLVRGAEFYDARDAIPDEAGLLLLVPAPQQLSVQHIADLANLAARHAAAGIVVKCSDDHVAALELLAERVGIPCIRIADQVSWRLFDSLLAQALGERRHRDDAHRDRGLEPLFALANELAEYFGGSVAIEDLGRRIIAYSSVPGQLIDRLRTQGILTREVPDSPFNDDQYRTVLRSEDPIKYPRLGDEEPRVAFAIRAGALPLGTIWAIDSSGLPELTAEQGARIREAASLAAAHLLSDIHARRTTHIPREARLRTLLDGSDVTGSELAELGHPEERGSELIVFSPAKDARQTTLAQLRSTVQRHLALHRPESVTVARGDRVYALVARQPLLPATHLVEPLLPVIDRLVGPGTLVSLPGAAYRSGEVAALRQLADRLLDTAERHGGIISRRIVTVDAVRTLLILERVEAVFLSEPELLTPGLVALEAEQALLVETLEAWCANLGNVARTARALSVHENTVRYRMRQIEEQHGIDLSNADVLLTTWLQLRARRIAGKKNPR</sequence>
<name>A0A1H0YNQ7_9MICO</name>
<dbReference type="InterPro" id="IPR051448">
    <property type="entry name" value="CdaR-like_regulators"/>
</dbReference>
<accession>A0A1H0YNQ7</accession>
<dbReference type="eggNOG" id="COG2508">
    <property type="taxonomic scope" value="Bacteria"/>
</dbReference>
<evidence type="ECO:0000313" key="2">
    <source>
        <dbReference type="EMBL" id="SDQ16581.1"/>
    </source>
</evidence>
<dbReference type="Gene3D" id="1.10.10.2840">
    <property type="entry name" value="PucR C-terminal helix-turn-helix domain"/>
    <property type="match status" value="1"/>
</dbReference>